<evidence type="ECO:0000256" key="1">
    <source>
        <dbReference type="SAM" id="MobiDB-lite"/>
    </source>
</evidence>
<feature type="compositionally biased region" description="Gly residues" evidence="1">
    <location>
        <begin position="55"/>
        <end position="66"/>
    </location>
</feature>
<dbReference type="EMBL" id="CADCXU010036088">
    <property type="protein sequence ID" value="CAB0020936.1"/>
    <property type="molecule type" value="Genomic_DNA"/>
</dbReference>
<feature type="compositionally biased region" description="Low complexity" evidence="1">
    <location>
        <begin position="11"/>
        <end position="21"/>
    </location>
</feature>
<keyword evidence="3" id="KW-1185">Reference proteome</keyword>
<feature type="non-terminal residue" evidence="2">
    <location>
        <position position="286"/>
    </location>
</feature>
<name>A0A6H5HTA5_9HEMI</name>
<evidence type="ECO:0000313" key="2">
    <source>
        <dbReference type="EMBL" id="CAB0020936.1"/>
    </source>
</evidence>
<protein>
    <submittedName>
        <fullName evidence="2">Uncharacterized protein</fullName>
    </submittedName>
</protein>
<feature type="region of interest" description="Disordered" evidence="1">
    <location>
        <begin position="1"/>
        <end position="75"/>
    </location>
</feature>
<feature type="compositionally biased region" description="Gly residues" evidence="1">
    <location>
        <begin position="1"/>
        <end position="10"/>
    </location>
</feature>
<organism evidence="2 3">
    <name type="scientific">Nesidiocoris tenuis</name>
    <dbReference type="NCBI Taxonomy" id="355587"/>
    <lineage>
        <taxon>Eukaryota</taxon>
        <taxon>Metazoa</taxon>
        <taxon>Ecdysozoa</taxon>
        <taxon>Arthropoda</taxon>
        <taxon>Hexapoda</taxon>
        <taxon>Insecta</taxon>
        <taxon>Pterygota</taxon>
        <taxon>Neoptera</taxon>
        <taxon>Paraneoptera</taxon>
        <taxon>Hemiptera</taxon>
        <taxon>Heteroptera</taxon>
        <taxon>Panheteroptera</taxon>
        <taxon>Cimicomorpha</taxon>
        <taxon>Miridae</taxon>
        <taxon>Dicyphina</taxon>
        <taxon>Nesidiocoris</taxon>
    </lineage>
</organism>
<accession>A0A6H5HTA5</accession>
<dbReference type="OrthoDB" id="6159439at2759"/>
<sequence length="286" mass="31945">MGPGGQGGQMNHGQDNPGNITPGPPPPSSKSAFIELQQHGPYNPVRSYHHHFGGQQTGGGGQGGNPGHHEAPGFASPRAALSAYPFAPMHHNTYAGYHLGTYAPQCPSPPKDVNSLIKLVQITTFRSTADPILTKLVLKVVVCSNLMHIVRAIRSEKVKWSKSASVRSIFEETQKLTFEVYFPGKNESLKLKFKPPVMEFVPKFLHQPTSARFKLVRFTTNVISFETRIYNKNLLSVRRTPSAAKRIKGVLRLKKKPKFSKFILVEHLGRRDKRFTIRIAYEVRQL</sequence>
<dbReference type="Proteomes" id="UP000479000">
    <property type="component" value="Unassembled WGS sequence"/>
</dbReference>
<evidence type="ECO:0000313" key="3">
    <source>
        <dbReference type="Proteomes" id="UP000479000"/>
    </source>
</evidence>
<reference evidence="2 3" key="1">
    <citation type="submission" date="2020-02" db="EMBL/GenBank/DDBJ databases">
        <authorList>
            <person name="Ferguson B K."/>
        </authorList>
    </citation>
    <scope>NUCLEOTIDE SEQUENCE [LARGE SCALE GENOMIC DNA]</scope>
</reference>
<gene>
    <name evidence="2" type="ORF">NTEN_LOCUS24461</name>
</gene>
<dbReference type="AlphaFoldDB" id="A0A6H5HTA5"/>
<proteinExistence type="predicted"/>